<organism evidence="2">
    <name type="scientific">marine sediment metagenome</name>
    <dbReference type="NCBI Taxonomy" id="412755"/>
    <lineage>
        <taxon>unclassified sequences</taxon>
        <taxon>metagenomes</taxon>
        <taxon>ecological metagenomes</taxon>
    </lineage>
</organism>
<dbReference type="AlphaFoldDB" id="A0A0F8Y247"/>
<comment type="caution">
    <text evidence="2">The sequence shown here is derived from an EMBL/GenBank/DDBJ whole genome shotgun (WGS) entry which is preliminary data.</text>
</comment>
<accession>A0A0F8Y247</accession>
<gene>
    <name evidence="2" type="ORF">LCGC14_2952040</name>
</gene>
<dbReference type="EMBL" id="LAZR01059511">
    <property type="protein sequence ID" value="KKK67640.1"/>
    <property type="molecule type" value="Genomic_DNA"/>
</dbReference>
<evidence type="ECO:0000256" key="1">
    <source>
        <dbReference type="SAM" id="MobiDB-lite"/>
    </source>
</evidence>
<proteinExistence type="predicted"/>
<protein>
    <submittedName>
        <fullName evidence="2">Uncharacterized protein</fullName>
    </submittedName>
</protein>
<feature type="region of interest" description="Disordered" evidence="1">
    <location>
        <begin position="51"/>
        <end position="70"/>
    </location>
</feature>
<sequence length="217" mass="24206">KEEEEEVEEEPSKLGVNIPDITIQEGEFKGKSLKEVYETDPYSASMLYQNHLADQRASSDAKTQEDKDEMDGLVSSIDTFAESVAGEKYGKKYGSLEDGQTKEVEKVIDQTIAWMTETGRGGNISDAYLLMNADSRIDAAREQGAKSTESFMSQEVVPSLSTRREPEGSGSQFDKFEQLSAVDAATAIEHMTDNEYETFLKEAPPSTRTKFPSFPWR</sequence>
<feature type="non-terminal residue" evidence="2">
    <location>
        <position position="1"/>
    </location>
</feature>
<evidence type="ECO:0000313" key="2">
    <source>
        <dbReference type="EMBL" id="KKK67640.1"/>
    </source>
</evidence>
<feature type="compositionally biased region" description="Basic and acidic residues" evidence="1">
    <location>
        <begin position="53"/>
        <end position="65"/>
    </location>
</feature>
<reference evidence="2" key="1">
    <citation type="journal article" date="2015" name="Nature">
        <title>Complex archaea that bridge the gap between prokaryotes and eukaryotes.</title>
        <authorList>
            <person name="Spang A."/>
            <person name="Saw J.H."/>
            <person name="Jorgensen S.L."/>
            <person name="Zaremba-Niedzwiedzka K."/>
            <person name="Martijn J."/>
            <person name="Lind A.E."/>
            <person name="van Eijk R."/>
            <person name="Schleper C."/>
            <person name="Guy L."/>
            <person name="Ettema T.J."/>
        </authorList>
    </citation>
    <scope>NUCLEOTIDE SEQUENCE</scope>
</reference>
<name>A0A0F8Y247_9ZZZZ</name>
<feature type="region of interest" description="Disordered" evidence="1">
    <location>
        <begin position="141"/>
        <end position="176"/>
    </location>
</feature>